<proteinExistence type="inferred from homology"/>
<dbReference type="EMBL" id="VWMK01000010">
    <property type="protein sequence ID" value="KAA3765169.1"/>
    <property type="molecule type" value="Genomic_DNA"/>
</dbReference>
<protein>
    <submittedName>
        <fullName evidence="3">CapA family protein</fullName>
    </submittedName>
</protein>
<evidence type="ECO:0000256" key="1">
    <source>
        <dbReference type="ARBA" id="ARBA00005662"/>
    </source>
</evidence>
<evidence type="ECO:0000313" key="4">
    <source>
        <dbReference type="Proteomes" id="UP000422221"/>
    </source>
</evidence>
<dbReference type="Pfam" id="PF09587">
    <property type="entry name" value="PGA_cap"/>
    <property type="match status" value="1"/>
</dbReference>
<organism evidence="3 4">
    <name type="scientific">Bacteroides salyersiae</name>
    <dbReference type="NCBI Taxonomy" id="291644"/>
    <lineage>
        <taxon>Bacteria</taxon>
        <taxon>Pseudomonadati</taxon>
        <taxon>Bacteroidota</taxon>
        <taxon>Bacteroidia</taxon>
        <taxon>Bacteroidales</taxon>
        <taxon>Bacteroidaceae</taxon>
        <taxon>Bacteroides</taxon>
    </lineage>
</organism>
<accession>A0A7J4XII2</accession>
<reference evidence="3 4" key="1">
    <citation type="journal article" date="2019" name="Nat. Med.">
        <title>A library of human gut bacterial isolates paired with longitudinal multiomics data enables mechanistic microbiome research.</title>
        <authorList>
            <person name="Poyet M."/>
            <person name="Groussin M."/>
            <person name="Gibbons S.M."/>
            <person name="Avila-Pacheco J."/>
            <person name="Jiang X."/>
            <person name="Kearney S.M."/>
            <person name="Perrotta A.R."/>
            <person name="Berdy B."/>
            <person name="Zhao S."/>
            <person name="Lieberman T.D."/>
            <person name="Swanson P.K."/>
            <person name="Smith M."/>
            <person name="Roesemann S."/>
            <person name="Alexander J.E."/>
            <person name="Rich S.A."/>
            <person name="Livny J."/>
            <person name="Vlamakis H."/>
            <person name="Clish C."/>
            <person name="Bullock K."/>
            <person name="Deik A."/>
            <person name="Scott J."/>
            <person name="Pierce K.A."/>
            <person name="Xavier R.J."/>
            <person name="Alm E.J."/>
        </authorList>
    </citation>
    <scope>NUCLEOTIDE SEQUENCE [LARGE SCALE GENOMIC DNA]</scope>
    <source>
        <strain evidence="3 4">BIOML-A10</strain>
    </source>
</reference>
<sequence length="379" mass="43296">MERSNGIKIFIAGDFCVYHPERVSLGHELKKIINFSDVRVVNFEGPLQVGEKHTAGEFYLRQSHLSPEWLLNNGFNVIGLANNHAFDFGEEGLKATKKAFEDVLAIGCGKWSEAYGVKYLKVKNKTIGFFSASSADLATLKDRWTDDGKYGCAWINHISVSSIISEAKGTCDYLIVLPHAGVEYMDVPLPEWRDIYKSLIDAGADAVMASHPHVPQGFEMYAGKPIFYSLGNFAFEKDDRCASLHWYNSVAVLIEITENDVQVQPILTYLNEDHIVEVDARVESVRHFRHLCNILTDDSDYMEEVNRFVLSLYPKYENWLLSGYGAVGMYPKSLRQMYRIFAGFLKLKVNRRLFLHQLREESTRWLMIRANKLLSKTKL</sequence>
<dbReference type="CDD" id="cd07381">
    <property type="entry name" value="MPP_CapA"/>
    <property type="match status" value="1"/>
</dbReference>
<evidence type="ECO:0000313" key="3">
    <source>
        <dbReference type="EMBL" id="KAA3765169.1"/>
    </source>
</evidence>
<evidence type="ECO:0000259" key="2">
    <source>
        <dbReference type="SMART" id="SM00854"/>
    </source>
</evidence>
<gene>
    <name evidence="3" type="ORF">F3F73_11360</name>
</gene>
<dbReference type="SMART" id="SM00854">
    <property type="entry name" value="PGA_cap"/>
    <property type="match status" value="1"/>
</dbReference>
<dbReference type="PANTHER" id="PTHR33393:SF13">
    <property type="entry name" value="PGA BIOSYNTHESIS PROTEIN CAPA"/>
    <property type="match status" value="1"/>
</dbReference>
<name>A0A7J4XII2_9BACE</name>
<feature type="domain" description="Capsule synthesis protein CapA" evidence="2">
    <location>
        <begin position="8"/>
        <end position="237"/>
    </location>
</feature>
<dbReference type="Gene3D" id="3.60.21.10">
    <property type="match status" value="1"/>
</dbReference>
<comment type="caution">
    <text evidence="3">The sequence shown here is derived from an EMBL/GenBank/DDBJ whole genome shotgun (WGS) entry which is preliminary data.</text>
</comment>
<comment type="similarity">
    <text evidence="1">Belongs to the CapA family.</text>
</comment>
<dbReference type="PANTHER" id="PTHR33393">
    <property type="entry name" value="POLYGLUTAMINE SYNTHESIS ACCESSORY PROTEIN RV0574C-RELATED"/>
    <property type="match status" value="1"/>
</dbReference>
<dbReference type="InterPro" id="IPR019079">
    <property type="entry name" value="Capsule_synth_CapA"/>
</dbReference>
<dbReference type="InterPro" id="IPR052169">
    <property type="entry name" value="CW_Biosynth-Accessory"/>
</dbReference>
<dbReference type="InterPro" id="IPR029052">
    <property type="entry name" value="Metallo-depent_PP-like"/>
</dbReference>
<dbReference type="RefSeq" id="WP_129648666.1">
    <property type="nucleotide sequence ID" value="NZ_JADNPJ010000006.1"/>
</dbReference>
<dbReference type="AlphaFoldDB" id="A0A7J4XII2"/>
<dbReference type="Proteomes" id="UP000422221">
    <property type="component" value="Unassembled WGS sequence"/>
</dbReference>
<dbReference type="SUPFAM" id="SSF56300">
    <property type="entry name" value="Metallo-dependent phosphatases"/>
    <property type="match status" value="1"/>
</dbReference>